<dbReference type="PANTHER" id="PTHR13647">
    <property type="entry name" value="INSULIN-LIKE PEPTIDE 2-RELATED"/>
    <property type="match status" value="1"/>
</dbReference>
<comment type="subcellular location">
    <subcellularLocation>
        <location evidence="6">Secreted</location>
    </subcellularLocation>
</comment>
<feature type="non-terminal residue" evidence="9">
    <location>
        <position position="114"/>
    </location>
</feature>
<feature type="domain" description="Insulin-like" evidence="8">
    <location>
        <begin position="40"/>
        <end position="111"/>
    </location>
</feature>
<dbReference type="SUPFAM" id="SSF56994">
    <property type="entry name" value="Insulin-like"/>
    <property type="match status" value="1"/>
</dbReference>
<dbReference type="GO" id="GO:0005179">
    <property type="term" value="F:hormone activity"/>
    <property type="evidence" value="ECO:0007669"/>
    <property type="project" value="InterPro"/>
</dbReference>
<evidence type="ECO:0000313" key="9">
    <source>
        <dbReference type="EMBL" id="CAH0715784.1"/>
    </source>
</evidence>
<keyword evidence="3" id="KW-0165">Cleavage on pair of basic residues</keyword>
<evidence type="ECO:0000256" key="4">
    <source>
        <dbReference type="ARBA" id="ARBA00022729"/>
    </source>
</evidence>
<evidence type="ECO:0000256" key="7">
    <source>
        <dbReference type="SAM" id="SignalP"/>
    </source>
</evidence>
<dbReference type="Pfam" id="PF00049">
    <property type="entry name" value="Insulin"/>
    <property type="match status" value="1"/>
</dbReference>
<keyword evidence="5" id="KW-1015">Disulfide bond</keyword>
<proteinExistence type="inferred from homology"/>
<sequence length="114" mass="12904">MLSKAHYSTYFHPTNMKLPVVLFLTFLGLSAIVSSQDFGEVYCGRRLATALALLCDNNLIKRSEMHQNVATDMSWPWLAPHRAHMMGRSKRQVVSECCDKPCTINELMSYCGAF</sequence>
<dbReference type="InterPro" id="IPR016179">
    <property type="entry name" value="Insulin-like"/>
</dbReference>
<dbReference type="GO" id="GO:0005576">
    <property type="term" value="C:extracellular region"/>
    <property type="evidence" value="ECO:0007669"/>
    <property type="project" value="UniProtKB-SubCell"/>
</dbReference>
<keyword evidence="10" id="KW-1185">Reference proteome</keyword>
<feature type="signal peptide" evidence="7">
    <location>
        <begin position="1"/>
        <end position="35"/>
    </location>
</feature>
<dbReference type="InterPro" id="IPR022352">
    <property type="entry name" value="Ins/IGF/rlx"/>
</dbReference>
<name>A0A8J9Y394_9NEOP</name>
<dbReference type="PANTHER" id="PTHR13647:SF4">
    <property type="entry name" value="INSULIN-LIKE PEPTIDE 1-RELATED"/>
    <property type="match status" value="1"/>
</dbReference>
<evidence type="ECO:0000256" key="6">
    <source>
        <dbReference type="RuleBase" id="RU000406"/>
    </source>
</evidence>
<dbReference type="InterPro" id="IPR036438">
    <property type="entry name" value="Insulin-like_sf"/>
</dbReference>
<dbReference type="SMART" id="SM00078">
    <property type="entry name" value="IlGF"/>
    <property type="match status" value="1"/>
</dbReference>
<reference evidence="9" key="1">
    <citation type="submission" date="2021-12" db="EMBL/GenBank/DDBJ databases">
        <authorList>
            <person name="Martin H S."/>
        </authorList>
    </citation>
    <scope>NUCLEOTIDE SEQUENCE</scope>
</reference>
<dbReference type="OrthoDB" id="10019596at2759"/>
<feature type="chain" id="PRO_5035452201" description="Insulin-like domain-containing protein" evidence="7">
    <location>
        <begin position="36"/>
        <end position="114"/>
    </location>
</feature>
<evidence type="ECO:0000259" key="8">
    <source>
        <dbReference type="SMART" id="SM00078"/>
    </source>
</evidence>
<gene>
    <name evidence="9" type="ORF">BINO364_LOCUS2665</name>
</gene>
<dbReference type="Proteomes" id="UP000838878">
    <property type="component" value="Chromosome 10"/>
</dbReference>
<evidence type="ECO:0000256" key="5">
    <source>
        <dbReference type="ARBA" id="ARBA00023157"/>
    </source>
</evidence>
<accession>A0A8J9Y394</accession>
<dbReference type="EMBL" id="OV170230">
    <property type="protein sequence ID" value="CAH0715784.1"/>
    <property type="molecule type" value="Genomic_DNA"/>
</dbReference>
<evidence type="ECO:0000256" key="2">
    <source>
        <dbReference type="ARBA" id="ARBA00011207"/>
    </source>
</evidence>
<keyword evidence="4 7" id="KW-0732">Signal</keyword>
<organism evidence="9 10">
    <name type="scientific">Brenthis ino</name>
    <name type="common">lesser marbled fritillary</name>
    <dbReference type="NCBI Taxonomy" id="405034"/>
    <lineage>
        <taxon>Eukaryota</taxon>
        <taxon>Metazoa</taxon>
        <taxon>Ecdysozoa</taxon>
        <taxon>Arthropoda</taxon>
        <taxon>Hexapoda</taxon>
        <taxon>Insecta</taxon>
        <taxon>Pterygota</taxon>
        <taxon>Neoptera</taxon>
        <taxon>Endopterygota</taxon>
        <taxon>Lepidoptera</taxon>
        <taxon>Glossata</taxon>
        <taxon>Ditrysia</taxon>
        <taxon>Papilionoidea</taxon>
        <taxon>Nymphalidae</taxon>
        <taxon>Heliconiinae</taxon>
        <taxon>Argynnini</taxon>
        <taxon>Brenthis</taxon>
    </lineage>
</organism>
<dbReference type="AlphaFoldDB" id="A0A8J9Y394"/>
<dbReference type="CDD" id="cd04366">
    <property type="entry name" value="IlGF_insulin_bombyxin_like"/>
    <property type="match status" value="1"/>
</dbReference>
<protein>
    <recommendedName>
        <fullName evidence="8">Insulin-like domain-containing protein</fullName>
    </recommendedName>
</protein>
<evidence type="ECO:0000256" key="3">
    <source>
        <dbReference type="ARBA" id="ARBA00022685"/>
    </source>
</evidence>
<evidence type="ECO:0000256" key="1">
    <source>
        <dbReference type="ARBA" id="ARBA00009034"/>
    </source>
</evidence>
<dbReference type="PRINTS" id="PR00276">
    <property type="entry name" value="INSULINFAMLY"/>
</dbReference>
<dbReference type="Gene3D" id="1.10.100.10">
    <property type="entry name" value="Insulin-like"/>
    <property type="match status" value="1"/>
</dbReference>
<dbReference type="PROSITE" id="PS00262">
    <property type="entry name" value="INSULIN"/>
    <property type="match status" value="1"/>
</dbReference>
<dbReference type="InterPro" id="IPR022353">
    <property type="entry name" value="Insulin_CS"/>
</dbReference>
<comment type="subunit">
    <text evidence="2">Heterodimer of a B chain and an A chain linked by two disulfide bonds.</text>
</comment>
<keyword evidence="6" id="KW-0964">Secreted</keyword>
<comment type="similarity">
    <text evidence="1 6">Belongs to the insulin family.</text>
</comment>
<evidence type="ECO:0000313" key="10">
    <source>
        <dbReference type="Proteomes" id="UP000838878"/>
    </source>
</evidence>